<dbReference type="SUPFAM" id="SSF88697">
    <property type="entry name" value="PUA domain-like"/>
    <property type="match status" value="1"/>
</dbReference>
<dbReference type="GO" id="GO:0005634">
    <property type="term" value="C:nucleus"/>
    <property type="evidence" value="ECO:0007669"/>
    <property type="project" value="UniProtKB-SubCell"/>
</dbReference>
<accession>A0AAW2LXC3</accession>
<dbReference type="PROSITE" id="PS51015">
    <property type="entry name" value="YDG"/>
    <property type="match status" value="1"/>
</dbReference>
<dbReference type="EMBL" id="JACGWM010000015">
    <property type="protein sequence ID" value="KAL0323869.1"/>
    <property type="molecule type" value="Genomic_DNA"/>
</dbReference>
<dbReference type="PANTHER" id="PTHR45660:SF46">
    <property type="entry name" value="HISTONE-LYSINE N-METHYLTRANSFERASE, H3 LYSINE-9 SPECIFIC SUVH6"/>
    <property type="match status" value="1"/>
</dbReference>
<dbReference type="PANTHER" id="PTHR45660">
    <property type="entry name" value="HISTONE-LYSINE N-METHYLTRANSFERASE SETMAR"/>
    <property type="match status" value="1"/>
</dbReference>
<evidence type="ECO:0000313" key="6">
    <source>
        <dbReference type="EMBL" id="KAL0323869.1"/>
    </source>
</evidence>
<gene>
    <name evidence="6" type="ORF">Scaly_2354000</name>
</gene>
<dbReference type="GO" id="GO:0003690">
    <property type="term" value="F:double-stranded DNA binding"/>
    <property type="evidence" value="ECO:0007669"/>
    <property type="project" value="TreeGrafter"/>
</dbReference>
<proteinExistence type="predicted"/>
<reference evidence="6" key="2">
    <citation type="journal article" date="2024" name="Plant">
        <title>Genomic evolution and insights into agronomic trait innovations of Sesamum species.</title>
        <authorList>
            <person name="Miao H."/>
            <person name="Wang L."/>
            <person name="Qu L."/>
            <person name="Liu H."/>
            <person name="Sun Y."/>
            <person name="Le M."/>
            <person name="Wang Q."/>
            <person name="Wei S."/>
            <person name="Zheng Y."/>
            <person name="Lin W."/>
            <person name="Duan Y."/>
            <person name="Cao H."/>
            <person name="Xiong S."/>
            <person name="Wang X."/>
            <person name="Wei L."/>
            <person name="Li C."/>
            <person name="Ma Q."/>
            <person name="Ju M."/>
            <person name="Zhao R."/>
            <person name="Li G."/>
            <person name="Mu C."/>
            <person name="Tian Q."/>
            <person name="Mei H."/>
            <person name="Zhang T."/>
            <person name="Gao T."/>
            <person name="Zhang H."/>
        </authorList>
    </citation>
    <scope>NUCLEOTIDE SEQUENCE</scope>
    <source>
        <strain evidence="6">KEN8</strain>
    </source>
</reference>
<dbReference type="InterPro" id="IPR015947">
    <property type="entry name" value="PUA-like_sf"/>
</dbReference>
<feature type="domain" description="YDG" evidence="5">
    <location>
        <begin position="117"/>
        <end position="204"/>
    </location>
</feature>
<dbReference type="InterPro" id="IPR003105">
    <property type="entry name" value="SRA_YDG"/>
</dbReference>
<dbReference type="GO" id="GO:0042054">
    <property type="term" value="F:histone methyltransferase activity"/>
    <property type="evidence" value="ECO:0007669"/>
    <property type="project" value="TreeGrafter"/>
</dbReference>
<sequence>MSPGALVLSDDEGNAHDGDFPADSPASLQPKIFEVSLPPFGPNSSGHVDARNRVRDTLRVFHAICRKLLQQEEANSTPEEEGKSKQSGKKLKRIDLLTAKIIKDKGKEVNAEKQILGQVPGVEVGDEFQYRVELAVVGIHRLYQAGIDWMKLNGVPVATSVVSSGAYADDVENADVLIYSGKAEMLWGRLSNLKIRSLKEGIWL</sequence>
<dbReference type="Gene3D" id="2.30.280.10">
    <property type="entry name" value="SRA-YDG"/>
    <property type="match status" value="1"/>
</dbReference>
<dbReference type="InterPro" id="IPR036987">
    <property type="entry name" value="SRA-YDG_sf"/>
</dbReference>
<evidence type="ECO:0000256" key="4">
    <source>
        <dbReference type="SAM" id="MobiDB-lite"/>
    </source>
</evidence>
<reference evidence="6" key="1">
    <citation type="submission" date="2020-06" db="EMBL/GenBank/DDBJ databases">
        <authorList>
            <person name="Li T."/>
            <person name="Hu X."/>
            <person name="Zhang T."/>
            <person name="Song X."/>
            <person name="Zhang H."/>
            <person name="Dai N."/>
            <person name="Sheng W."/>
            <person name="Hou X."/>
            <person name="Wei L."/>
        </authorList>
    </citation>
    <scope>NUCLEOTIDE SEQUENCE</scope>
    <source>
        <strain evidence="6">KEN8</strain>
        <tissue evidence="6">Leaf</tissue>
    </source>
</reference>
<dbReference type="InterPro" id="IPR051357">
    <property type="entry name" value="H3K9_HMTase_SUVAR3-9"/>
</dbReference>
<comment type="caution">
    <text evidence="6">The sequence shown here is derived from an EMBL/GenBank/DDBJ whole genome shotgun (WGS) entry which is preliminary data.</text>
</comment>
<evidence type="ECO:0000256" key="1">
    <source>
        <dbReference type="ARBA" id="ARBA00004286"/>
    </source>
</evidence>
<dbReference type="SMART" id="SM00466">
    <property type="entry name" value="SRA"/>
    <property type="match status" value="1"/>
</dbReference>
<evidence type="ECO:0000256" key="2">
    <source>
        <dbReference type="ARBA" id="ARBA00023242"/>
    </source>
</evidence>
<keyword evidence="2 3" id="KW-0539">Nucleus</keyword>
<dbReference type="AlphaFoldDB" id="A0AAW2LXC3"/>
<dbReference type="GO" id="GO:0005694">
    <property type="term" value="C:chromosome"/>
    <property type="evidence" value="ECO:0007669"/>
    <property type="project" value="UniProtKB-SubCell"/>
</dbReference>
<evidence type="ECO:0000259" key="5">
    <source>
        <dbReference type="PROSITE" id="PS51015"/>
    </source>
</evidence>
<evidence type="ECO:0000256" key="3">
    <source>
        <dbReference type="PROSITE-ProRule" id="PRU00358"/>
    </source>
</evidence>
<protein>
    <submittedName>
        <fullName evidence="6">Histone-lysine N-methyltransferase, H3 lysine-9 specific SUVH6</fullName>
    </submittedName>
</protein>
<feature type="region of interest" description="Disordered" evidence="4">
    <location>
        <begin position="1"/>
        <end position="26"/>
    </location>
</feature>
<comment type="subcellular location">
    <subcellularLocation>
        <location evidence="1">Chromosome</location>
    </subcellularLocation>
    <subcellularLocation>
        <location evidence="3">Nucleus</location>
    </subcellularLocation>
</comment>
<name>A0AAW2LXC3_9LAMI</name>
<dbReference type="Pfam" id="PF02182">
    <property type="entry name" value="SAD_SRA"/>
    <property type="match status" value="1"/>
</dbReference>
<organism evidence="6">
    <name type="scientific">Sesamum calycinum</name>
    <dbReference type="NCBI Taxonomy" id="2727403"/>
    <lineage>
        <taxon>Eukaryota</taxon>
        <taxon>Viridiplantae</taxon>
        <taxon>Streptophyta</taxon>
        <taxon>Embryophyta</taxon>
        <taxon>Tracheophyta</taxon>
        <taxon>Spermatophyta</taxon>
        <taxon>Magnoliopsida</taxon>
        <taxon>eudicotyledons</taxon>
        <taxon>Gunneridae</taxon>
        <taxon>Pentapetalae</taxon>
        <taxon>asterids</taxon>
        <taxon>lamiids</taxon>
        <taxon>Lamiales</taxon>
        <taxon>Pedaliaceae</taxon>
        <taxon>Sesamum</taxon>
    </lineage>
</organism>